<reference evidence="2 3" key="1">
    <citation type="journal article" date="2018" name="Nat. Ecol. Evol.">
        <title>Pezizomycetes genomes reveal the molecular basis of ectomycorrhizal truffle lifestyle.</title>
        <authorList>
            <person name="Murat C."/>
            <person name="Payen T."/>
            <person name="Noel B."/>
            <person name="Kuo A."/>
            <person name="Morin E."/>
            <person name="Chen J."/>
            <person name="Kohler A."/>
            <person name="Krizsan K."/>
            <person name="Balestrini R."/>
            <person name="Da Silva C."/>
            <person name="Montanini B."/>
            <person name="Hainaut M."/>
            <person name="Levati E."/>
            <person name="Barry K.W."/>
            <person name="Belfiori B."/>
            <person name="Cichocki N."/>
            <person name="Clum A."/>
            <person name="Dockter R.B."/>
            <person name="Fauchery L."/>
            <person name="Guy J."/>
            <person name="Iotti M."/>
            <person name="Le Tacon F."/>
            <person name="Lindquist E.A."/>
            <person name="Lipzen A."/>
            <person name="Malagnac F."/>
            <person name="Mello A."/>
            <person name="Molinier V."/>
            <person name="Miyauchi S."/>
            <person name="Poulain J."/>
            <person name="Riccioni C."/>
            <person name="Rubini A."/>
            <person name="Sitrit Y."/>
            <person name="Splivallo R."/>
            <person name="Traeger S."/>
            <person name="Wang M."/>
            <person name="Zifcakova L."/>
            <person name="Wipf D."/>
            <person name="Zambonelli A."/>
            <person name="Paolocci F."/>
            <person name="Nowrousian M."/>
            <person name="Ottonello S."/>
            <person name="Baldrian P."/>
            <person name="Spatafora J.W."/>
            <person name="Henrissat B."/>
            <person name="Nagy L.G."/>
            <person name="Aury J.M."/>
            <person name="Wincker P."/>
            <person name="Grigoriev I.V."/>
            <person name="Bonfante P."/>
            <person name="Martin F.M."/>
        </authorList>
    </citation>
    <scope>NUCLEOTIDE SEQUENCE [LARGE SCALE GENOMIC DNA]</scope>
    <source>
        <strain evidence="2 3">120613-1</strain>
    </source>
</reference>
<evidence type="ECO:0000313" key="3">
    <source>
        <dbReference type="Proteomes" id="UP000276215"/>
    </source>
</evidence>
<dbReference type="AlphaFoldDB" id="A0A3N4JCF4"/>
<dbReference type="Proteomes" id="UP000276215">
    <property type="component" value="Unassembled WGS sequence"/>
</dbReference>
<evidence type="ECO:0000256" key="1">
    <source>
        <dbReference type="SAM" id="MobiDB-lite"/>
    </source>
</evidence>
<feature type="compositionally biased region" description="Polar residues" evidence="1">
    <location>
        <begin position="20"/>
        <end position="51"/>
    </location>
</feature>
<accession>A0A3N4JCF4</accession>
<protein>
    <submittedName>
        <fullName evidence="2">Uncharacterized protein</fullName>
    </submittedName>
</protein>
<feature type="region of interest" description="Disordered" evidence="1">
    <location>
        <begin position="20"/>
        <end position="79"/>
    </location>
</feature>
<name>A0A3N4JCF4_9PEZI</name>
<organism evidence="2 3">
    <name type="scientific">Choiromyces venosus 120613-1</name>
    <dbReference type="NCBI Taxonomy" id="1336337"/>
    <lineage>
        <taxon>Eukaryota</taxon>
        <taxon>Fungi</taxon>
        <taxon>Dikarya</taxon>
        <taxon>Ascomycota</taxon>
        <taxon>Pezizomycotina</taxon>
        <taxon>Pezizomycetes</taxon>
        <taxon>Pezizales</taxon>
        <taxon>Tuberaceae</taxon>
        <taxon>Choiromyces</taxon>
    </lineage>
</organism>
<proteinExistence type="predicted"/>
<keyword evidence="3" id="KW-1185">Reference proteome</keyword>
<sequence length="93" mass="9808">MILASHCRRIRGISAAAATTSSLQHFSPSSIGLSTGSPPASGGNPTRSYTPLATPHLSRCSPTPTRDCTRESGRRVQPPSRNFLQVVYGLSQG</sequence>
<evidence type="ECO:0000313" key="2">
    <source>
        <dbReference type="EMBL" id="RPA95949.1"/>
    </source>
</evidence>
<dbReference type="EMBL" id="ML120419">
    <property type="protein sequence ID" value="RPA95949.1"/>
    <property type="molecule type" value="Genomic_DNA"/>
</dbReference>
<gene>
    <name evidence="2" type="ORF">L873DRAFT_1266178</name>
</gene>